<dbReference type="AlphaFoldDB" id="A0A2W7CYC2"/>
<proteinExistence type="predicted"/>
<accession>A0A2W7CYC2</accession>
<dbReference type="SUPFAM" id="SSF56281">
    <property type="entry name" value="Metallo-hydrolase/oxidoreductase"/>
    <property type="match status" value="1"/>
</dbReference>
<reference evidence="2" key="1">
    <citation type="submission" date="2017-03" db="EMBL/GenBank/DDBJ databases">
        <authorList>
            <person name="Safronova V.I."/>
            <person name="Sazanova A.L."/>
            <person name="Chirak E.R."/>
        </authorList>
    </citation>
    <scope>NUCLEOTIDE SEQUENCE [LARGE SCALE GENOMIC DNA]</scope>
    <source>
        <strain evidence="2">Ach-343</strain>
    </source>
</reference>
<dbReference type="InterPro" id="IPR036866">
    <property type="entry name" value="RibonucZ/Hydroxyglut_hydro"/>
</dbReference>
<evidence type="ECO:0000313" key="1">
    <source>
        <dbReference type="EMBL" id="PZV38809.1"/>
    </source>
</evidence>
<dbReference type="Proteomes" id="UP000248616">
    <property type="component" value="Unassembled WGS sequence"/>
</dbReference>
<name>A0A2W7CYC2_9HYPH</name>
<dbReference type="PANTHER" id="PTHR39189">
    <property type="entry name" value="UPF0173 METAL-DEPENDENT HYDROLASE YTKL"/>
    <property type="match status" value="1"/>
</dbReference>
<keyword evidence="2" id="KW-1185">Reference proteome</keyword>
<dbReference type="Gene3D" id="3.60.15.10">
    <property type="entry name" value="Ribonuclease Z/Hydroxyacylglutathione hydrolase-like"/>
    <property type="match status" value="1"/>
</dbReference>
<sequence>MLCVLGIAVRNCGEAKRTPSKNEAFKTMTDEPKADNHDTSRRKFLLLSAVGGLAAASLATETDVEAQEINCAPVSGSVAWKQKGNNEHVRALQTSADHSGGGELHLDYFGHTAFRLTTPAGLSLLFDPWRNDPSGAWGLWFPADFPRIVVDLALSTHTHFDHDAIDKVDATSVLDRFVGKFSFADVEITGVADKHATDQPGSYKWIEAVKESGADPYPPNNPGHLDNVTYLVESAGIRTLIWGDNRAKPPEDVWKRWGRVDVLTLPVDGSEHVLSFEQGNEIVERLKPKIVIPTHYLQKGVSSALSTLQAADSWVNAQKRKRNLAESRLVLTADSIKDYDREFFYFGNSARHGQ</sequence>
<organism evidence="1 2">
    <name type="scientific">Mesorhizobium kowhaii</name>
    <dbReference type="NCBI Taxonomy" id="1300272"/>
    <lineage>
        <taxon>Bacteria</taxon>
        <taxon>Pseudomonadati</taxon>
        <taxon>Pseudomonadota</taxon>
        <taxon>Alphaproteobacteria</taxon>
        <taxon>Hyphomicrobiales</taxon>
        <taxon>Phyllobacteriaceae</taxon>
        <taxon>Mesorhizobium</taxon>
    </lineage>
</organism>
<protein>
    <recommendedName>
        <fullName evidence="3">Zn-dependent hydrolase</fullName>
    </recommendedName>
</protein>
<gene>
    <name evidence="1" type="ORF">B5V02_09140</name>
</gene>
<evidence type="ECO:0008006" key="3">
    <source>
        <dbReference type="Google" id="ProtNLM"/>
    </source>
</evidence>
<dbReference type="EMBL" id="MZXV01000017">
    <property type="protein sequence ID" value="PZV38809.1"/>
    <property type="molecule type" value="Genomic_DNA"/>
</dbReference>
<comment type="caution">
    <text evidence="1">The sequence shown here is derived from an EMBL/GenBank/DDBJ whole genome shotgun (WGS) entry which is preliminary data.</text>
</comment>
<dbReference type="Pfam" id="PF13483">
    <property type="entry name" value="Lactamase_B_3"/>
    <property type="match status" value="1"/>
</dbReference>
<dbReference type="RefSeq" id="WP_111543925.1">
    <property type="nucleotide sequence ID" value="NZ_MZXV01000017.1"/>
</dbReference>
<dbReference type="PANTHER" id="PTHR39189:SF1">
    <property type="entry name" value="UPF0173 METAL-DEPENDENT HYDROLASE YTKL"/>
    <property type="match status" value="1"/>
</dbReference>
<evidence type="ECO:0000313" key="2">
    <source>
        <dbReference type="Proteomes" id="UP000248616"/>
    </source>
</evidence>